<dbReference type="Gene3D" id="3.20.20.80">
    <property type="entry name" value="Glycosidases"/>
    <property type="match status" value="1"/>
</dbReference>
<dbReference type="InterPro" id="IPR015883">
    <property type="entry name" value="Glyco_hydro_20_cat"/>
</dbReference>
<keyword evidence="5" id="KW-0326">Glycosidase</keyword>
<feature type="region of interest" description="Disordered" evidence="7">
    <location>
        <begin position="52"/>
        <end position="92"/>
    </location>
</feature>
<dbReference type="Gene3D" id="3.30.379.10">
    <property type="entry name" value="Chitobiase/beta-hexosaminidase domain 2-like"/>
    <property type="match status" value="1"/>
</dbReference>
<evidence type="ECO:0000259" key="8">
    <source>
        <dbReference type="Pfam" id="PF00728"/>
    </source>
</evidence>
<evidence type="ECO:0000259" key="9">
    <source>
        <dbReference type="Pfam" id="PF02838"/>
    </source>
</evidence>
<accession>A0A927G8P0</accession>
<dbReference type="GO" id="GO:0030203">
    <property type="term" value="P:glycosaminoglycan metabolic process"/>
    <property type="evidence" value="ECO:0007669"/>
    <property type="project" value="TreeGrafter"/>
</dbReference>
<evidence type="ECO:0000256" key="2">
    <source>
        <dbReference type="ARBA" id="ARBA00006285"/>
    </source>
</evidence>
<dbReference type="RefSeq" id="WP_191828592.1">
    <property type="nucleotide sequence ID" value="NZ_JACYHB010000005.1"/>
</dbReference>
<proteinExistence type="inferred from homology"/>
<dbReference type="GO" id="GO:0016020">
    <property type="term" value="C:membrane"/>
    <property type="evidence" value="ECO:0007669"/>
    <property type="project" value="TreeGrafter"/>
</dbReference>
<evidence type="ECO:0000313" key="10">
    <source>
        <dbReference type="EMBL" id="MBD8079003.1"/>
    </source>
</evidence>
<organism evidence="10 11">
    <name type="scientific">Cellulosimicrobium arenosum</name>
    <dbReference type="NCBI Taxonomy" id="2708133"/>
    <lineage>
        <taxon>Bacteria</taxon>
        <taxon>Bacillati</taxon>
        <taxon>Actinomycetota</taxon>
        <taxon>Actinomycetes</taxon>
        <taxon>Micrococcales</taxon>
        <taxon>Promicromonosporaceae</taxon>
        <taxon>Cellulosimicrobium</taxon>
    </lineage>
</organism>
<protein>
    <recommendedName>
        <fullName evidence="3">beta-N-acetylhexosaminidase</fullName>
        <ecNumber evidence="3">3.2.1.52</ecNumber>
    </recommendedName>
</protein>
<reference evidence="10" key="2">
    <citation type="submission" date="2020-09" db="EMBL/GenBank/DDBJ databases">
        <authorList>
            <person name="Yu Y."/>
        </authorList>
    </citation>
    <scope>NUCLEOTIDE SEQUENCE</scope>
    <source>
        <strain evidence="10">KCTC 49039</strain>
    </source>
</reference>
<dbReference type="SUPFAM" id="SSF55545">
    <property type="entry name" value="beta-N-acetylhexosaminidase-like domain"/>
    <property type="match status" value="1"/>
</dbReference>
<evidence type="ECO:0000256" key="6">
    <source>
        <dbReference type="PIRSR" id="PIRSR625705-1"/>
    </source>
</evidence>
<feature type="active site" description="Proton donor" evidence="6">
    <location>
        <position position="311"/>
    </location>
</feature>
<dbReference type="EMBL" id="JACYHB010000005">
    <property type="protein sequence ID" value="MBD8079003.1"/>
    <property type="molecule type" value="Genomic_DNA"/>
</dbReference>
<dbReference type="Pfam" id="PF00728">
    <property type="entry name" value="Glyco_hydro_20"/>
    <property type="match status" value="1"/>
</dbReference>
<dbReference type="Proteomes" id="UP000610846">
    <property type="component" value="Unassembled WGS sequence"/>
</dbReference>
<comment type="similarity">
    <text evidence="2">Belongs to the glycosyl hydrolase 20 family.</text>
</comment>
<comment type="caution">
    <text evidence="10">The sequence shown here is derived from an EMBL/GenBank/DDBJ whole genome shotgun (WGS) entry which is preliminary data.</text>
</comment>
<dbReference type="SUPFAM" id="SSF51445">
    <property type="entry name" value="(Trans)glycosidases"/>
    <property type="match status" value="1"/>
</dbReference>
<feature type="domain" description="Beta-hexosaminidase bacterial type N-terminal" evidence="9">
    <location>
        <begin position="3"/>
        <end position="145"/>
    </location>
</feature>
<dbReference type="PANTHER" id="PTHR22600">
    <property type="entry name" value="BETA-HEXOSAMINIDASE"/>
    <property type="match status" value="1"/>
</dbReference>
<dbReference type="EC" id="3.2.1.52" evidence="3"/>
<dbReference type="InterPro" id="IPR025705">
    <property type="entry name" value="Beta_hexosaminidase_sua/sub"/>
</dbReference>
<dbReference type="InterPro" id="IPR015882">
    <property type="entry name" value="HEX_bac_N"/>
</dbReference>
<dbReference type="Pfam" id="PF02838">
    <property type="entry name" value="Glyco_hydro_20b"/>
    <property type="match status" value="1"/>
</dbReference>
<comment type="catalytic activity">
    <reaction evidence="1">
        <text>Hydrolysis of terminal non-reducing N-acetyl-D-hexosamine residues in N-acetyl-beta-D-hexosaminides.</text>
        <dbReference type="EC" id="3.2.1.52"/>
    </reaction>
</comment>
<gene>
    <name evidence="10" type="ORF">IF651_08030</name>
</gene>
<evidence type="ECO:0000256" key="3">
    <source>
        <dbReference type="ARBA" id="ARBA00012663"/>
    </source>
</evidence>
<dbReference type="GO" id="GO:0005975">
    <property type="term" value="P:carbohydrate metabolic process"/>
    <property type="evidence" value="ECO:0007669"/>
    <property type="project" value="InterPro"/>
</dbReference>
<evidence type="ECO:0000256" key="4">
    <source>
        <dbReference type="ARBA" id="ARBA00022801"/>
    </source>
</evidence>
<dbReference type="InterPro" id="IPR017853">
    <property type="entry name" value="GH"/>
</dbReference>
<feature type="compositionally biased region" description="Basic and acidic residues" evidence="7">
    <location>
        <begin position="54"/>
        <end position="72"/>
    </location>
</feature>
<feature type="domain" description="Glycoside hydrolase family 20 catalytic" evidence="8">
    <location>
        <begin position="148"/>
        <end position="464"/>
    </location>
</feature>
<dbReference type="PRINTS" id="PR00738">
    <property type="entry name" value="GLHYDRLASE20"/>
</dbReference>
<dbReference type="InterPro" id="IPR029018">
    <property type="entry name" value="Hex-like_dom2"/>
</dbReference>
<name>A0A927G8P0_9MICO</name>
<evidence type="ECO:0000313" key="11">
    <source>
        <dbReference type="Proteomes" id="UP000610846"/>
    </source>
</evidence>
<dbReference type="PANTHER" id="PTHR22600:SF57">
    <property type="entry name" value="BETA-N-ACETYLHEXOSAMINIDASE"/>
    <property type="match status" value="1"/>
</dbReference>
<dbReference type="AlphaFoldDB" id="A0A927G8P0"/>
<evidence type="ECO:0000256" key="7">
    <source>
        <dbReference type="SAM" id="MobiDB-lite"/>
    </source>
</evidence>
<keyword evidence="4" id="KW-0378">Hydrolase</keyword>
<evidence type="ECO:0000256" key="5">
    <source>
        <dbReference type="ARBA" id="ARBA00023295"/>
    </source>
</evidence>
<dbReference type="GO" id="GO:0004563">
    <property type="term" value="F:beta-N-acetylhexosaminidase activity"/>
    <property type="evidence" value="ECO:0007669"/>
    <property type="project" value="UniProtKB-EC"/>
</dbReference>
<reference evidence="10" key="1">
    <citation type="journal article" date="2018" name="Curr. Microbiol.">
        <title>Cellulosimicrobium arenosum sp. nov., Isolated from Marine Sediment Sand.</title>
        <authorList>
            <person name="Oh M."/>
            <person name="Kim J.H."/>
            <person name="Yoon J.H."/>
            <person name="Schumann P."/>
            <person name="Kim W."/>
        </authorList>
    </citation>
    <scope>NUCLEOTIDE SEQUENCE</scope>
    <source>
        <strain evidence="10">KCTC 49039</strain>
    </source>
</reference>
<dbReference type="CDD" id="cd06568">
    <property type="entry name" value="GH20_SpHex_like"/>
    <property type="match status" value="1"/>
</dbReference>
<evidence type="ECO:0000256" key="1">
    <source>
        <dbReference type="ARBA" id="ARBA00001231"/>
    </source>
</evidence>
<sequence length="499" mass="54214">MVALIPQPLDVRTADGHLALGGLAPEASPPGSVPEPLVRVVLDELSAILSARTAGRDHGPGEGDAHRADRPRQAPLRLRIDPVAGPAGSTDPERYTLVVTADGVTLTAPEPRGLLHASRTLAQLVEAPGEGEQAARVPCVVVHDAPRYSWRGLSVDVARHFFDLDALCRVVDVIASYKLNVLHLHLTDDQGWRVESPSRPELVELSAGSDVSGGPGGHLSLADLEALQDHAAERGVTVVPEIDVPGHTNAATHAYGELRPDGVATDTYQGIEVGFSRLTYDLPATEPFLRDVLGDLARVTDGPYVHFGGDEVLRMEADEYARFVELCERVVLESGKTPVAWQEAAKSPLRPGTLVQYWDTHPGDLTYLVDAARAGTRVIMSPANRVYLDMKYTADFPLGLEWAGHVELRDSYDWEPDDAVPGLPPSAIEGVEAAVWTETLRTPTDLFTMLLPRLSAVAEVAWSAPARKDWDDYRRRVAVQGAAWRREGLPFHPTPQVDW</sequence>
<keyword evidence="11" id="KW-1185">Reference proteome</keyword>